<dbReference type="SUPFAM" id="SSF52075">
    <property type="entry name" value="Outer arm dynein light chain 1"/>
    <property type="match status" value="1"/>
</dbReference>
<dbReference type="InterPro" id="IPR001611">
    <property type="entry name" value="Leu-rich_rpt"/>
</dbReference>
<dbReference type="InterPro" id="IPR032675">
    <property type="entry name" value="LRR_dom_sf"/>
</dbReference>
<dbReference type="AlphaFoldDB" id="X1G4V7"/>
<comment type="caution">
    <text evidence="1">The sequence shown here is derived from an EMBL/GenBank/DDBJ whole genome shotgun (WGS) entry which is preliminary data.</text>
</comment>
<sequence length="196" mass="23774">MDLNPDLYEYLTGFVDDKTIINMLSVNKKFNDPIFFQRIFKRKYPFLIEFKEDNQTWKVFYLSMIKYIYKLLEEFDLIGFTIKNDLILIFKSEELKIMVKRDFNNFNIIYSTSKKAKLTNFKNTNFIKKSMICAKIYKKPQIIDIVDKNTFKYNTFKYYAQRNRKLQNLQQLQLDCNQIKEIPKEIGQLENLQKLI</sequence>
<dbReference type="PROSITE" id="PS51450">
    <property type="entry name" value="LRR"/>
    <property type="match status" value="1"/>
</dbReference>
<accession>X1G4V7</accession>
<protein>
    <submittedName>
        <fullName evidence="1">Uncharacterized protein</fullName>
    </submittedName>
</protein>
<reference evidence="1" key="1">
    <citation type="journal article" date="2014" name="Front. Microbiol.">
        <title>High frequency of phylogenetically diverse reductive dehalogenase-homologous genes in deep subseafloor sedimentary metagenomes.</title>
        <authorList>
            <person name="Kawai M."/>
            <person name="Futagami T."/>
            <person name="Toyoda A."/>
            <person name="Takaki Y."/>
            <person name="Nishi S."/>
            <person name="Hori S."/>
            <person name="Arai W."/>
            <person name="Tsubouchi T."/>
            <person name="Morono Y."/>
            <person name="Uchiyama I."/>
            <person name="Ito T."/>
            <person name="Fujiyama A."/>
            <person name="Inagaki F."/>
            <person name="Takami H."/>
        </authorList>
    </citation>
    <scope>NUCLEOTIDE SEQUENCE</scope>
    <source>
        <strain evidence="1">Expedition CK06-06</strain>
    </source>
</reference>
<organism evidence="1">
    <name type="scientific">marine sediment metagenome</name>
    <dbReference type="NCBI Taxonomy" id="412755"/>
    <lineage>
        <taxon>unclassified sequences</taxon>
        <taxon>metagenomes</taxon>
        <taxon>ecological metagenomes</taxon>
    </lineage>
</organism>
<gene>
    <name evidence="1" type="ORF">S03H2_18153</name>
</gene>
<evidence type="ECO:0000313" key="1">
    <source>
        <dbReference type="EMBL" id="GAH36589.1"/>
    </source>
</evidence>
<dbReference type="Gene3D" id="3.80.10.10">
    <property type="entry name" value="Ribonuclease Inhibitor"/>
    <property type="match status" value="1"/>
</dbReference>
<proteinExistence type="predicted"/>
<name>X1G4V7_9ZZZZ</name>
<dbReference type="EMBL" id="BARU01009404">
    <property type="protein sequence ID" value="GAH36589.1"/>
    <property type="molecule type" value="Genomic_DNA"/>
</dbReference>